<reference evidence="4" key="1">
    <citation type="submission" date="2023-08" db="EMBL/GenBank/DDBJ databases">
        <authorList>
            <person name="Audoor S."/>
            <person name="Bilcke G."/>
        </authorList>
    </citation>
    <scope>NUCLEOTIDE SEQUENCE</scope>
</reference>
<evidence type="ECO:0000256" key="2">
    <source>
        <dbReference type="SAM" id="Phobius"/>
    </source>
</evidence>
<sequence>MKYIAFLLVSYFCVLSSAIGASNSMAESSISTSPISFNGDKVGHELFLRRRYLEEVQLPEEEEGKESQEGQPQLDGSNRLAFSETSSGRLVLIASGSLFGVILVYFFLHDYLRKACCSTTVIRSTIDEGDEEKDIQEPKRDMTTRTGSATVDDLSKSDDNSTDDSCDSPSVK</sequence>
<keyword evidence="5" id="KW-1185">Reference proteome</keyword>
<feature type="chain" id="PRO_5042198355" evidence="3">
    <location>
        <begin position="21"/>
        <end position="172"/>
    </location>
</feature>
<evidence type="ECO:0000256" key="3">
    <source>
        <dbReference type="SAM" id="SignalP"/>
    </source>
</evidence>
<keyword evidence="3" id="KW-0732">Signal</keyword>
<feature type="signal peptide" evidence="3">
    <location>
        <begin position="1"/>
        <end position="20"/>
    </location>
</feature>
<feature type="region of interest" description="Disordered" evidence="1">
    <location>
        <begin position="58"/>
        <end position="79"/>
    </location>
</feature>
<name>A0AAD2CHJ7_9STRA</name>
<dbReference type="AlphaFoldDB" id="A0AAD2CHJ7"/>
<keyword evidence="2" id="KW-0812">Transmembrane</keyword>
<proteinExistence type="predicted"/>
<feature type="transmembrane region" description="Helical" evidence="2">
    <location>
        <begin position="90"/>
        <end position="108"/>
    </location>
</feature>
<evidence type="ECO:0000313" key="4">
    <source>
        <dbReference type="EMBL" id="CAJ1933414.1"/>
    </source>
</evidence>
<keyword evidence="2" id="KW-1133">Transmembrane helix</keyword>
<gene>
    <name evidence="4" type="ORF">CYCCA115_LOCUS3297</name>
</gene>
<keyword evidence="2" id="KW-0472">Membrane</keyword>
<evidence type="ECO:0000313" key="5">
    <source>
        <dbReference type="Proteomes" id="UP001295423"/>
    </source>
</evidence>
<dbReference type="Proteomes" id="UP001295423">
    <property type="component" value="Unassembled WGS sequence"/>
</dbReference>
<accession>A0AAD2CHJ7</accession>
<dbReference type="EMBL" id="CAKOGP040000269">
    <property type="protein sequence ID" value="CAJ1933414.1"/>
    <property type="molecule type" value="Genomic_DNA"/>
</dbReference>
<organism evidence="4 5">
    <name type="scientific">Cylindrotheca closterium</name>
    <dbReference type="NCBI Taxonomy" id="2856"/>
    <lineage>
        <taxon>Eukaryota</taxon>
        <taxon>Sar</taxon>
        <taxon>Stramenopiles</taxon>
        <taxon>Ochrophyta</taxon>
        <taxon>Bacillariophyta</taxon>
        <taxon>Bacillariophyceae</taxon>
        <taxon>Bacillariophycidae</taxon>
        <taxon>Bacillariales</taxon>
        <taxon>Bacillariaceae</taxon>
        <taxon>Cylindrotheca</taxon>
    </lineage>
</organism>
<protein>
    <submittedName>
        <fullName evidence="4">Uncharacterized protein</fullName>
    </submittedName>
</protein>
<feature type="region of interest" description="Disordered" evidence="1">
    <location>
        <begin position="128"/>
        <end position="172"/>
    </location>
</feature>
<evidence type="ECO:0000256" key="1">
    <source>
        <dbReference type="SAM" id="MobiDB-lite"/>
    </source>
</evidence>
<comment type="caution">
    <text evidence="4">The sequence shown here is derived from an EMBL/GenBank/DDBJ whole genome shotgun (WGS) entry which is preliminary data.</text>
</comment>